<dbReference type="InterPro" id="IPR032816">
    <property type="entry name" value="VTT_dom"/>
</dbReference>
<sequence>MGTVWGQFEILAHRVLKPYRKLNKKSKATLWTVLLINGLIIAAIIIITPKRIGHWFNNLAAQLKDMGFLGMVLITLGVVASSHPPMFGFSACMTMIGFAYGLWFGIFLGSIASLLGAAVAWFSIRHFFLDWMRKFGASKSKQWEAFGCVMRDKGLPLVIMIRWCPLPWAIGNGLFASIDSVELSHFMIANLAFIPRLAIPVFIGSRLNSLSDDKDDKPDPLRLWLNLGSIALSIVISIGTGTLIYRLTLSEMRRIEHVGHPDEGELAAEAFESTALLGDFSDDEVAEELVPSPQQV</sequence>
<dbReference type="KEGG" id="ccac:CcaHIS019_0409800"/>
<keyword evidence="8" id="KW-0333">Golgi apparatus</keyword>
<gene>
    <name evidence="12" type="primary">TVP38</name>
    <name evidence="12" type="ORF">CcaverHIS019_0409800</name>
</gene>
<comment type="function">
    <text evidence="1">Golgi membrane protein involved in vesicular trafficking and spindle migration.</text>
</comment>
<dbReference type="GO" id="GO:0000022">
    <property type="term" value="P:mitotic spindle elongation"/>
    <property type="evidence" value="ECO:0007669"/>
    <property type="project" value="TreeGrafter"/>
</dbReference>
<dbReference type="GO" id="GO:0016192">
    <property type="term" value="P:vesicle-mediated transport"/>
    <property type="evidence" value="ECO:0007669"/>
    <property type="project" value="TreeGrafter"/>
</dbReference>
<keyword evidence="9 10" id="KW-0472">Membrane</keyword>
<dbReference type="GeneID" id="85496030"/>
<dbReference type="GO" id="GO:0000139">
    <property type="term" value="C:Golgi membrane"/>
    <property type="evidence" value="ECO:0007669"/>
    <property type="project" value="UniProtKB-SubCell"/>
</dbReference>
<feature type="transmembrane region" description="Helical" evidence="10">
    <location>
        <begin position="28"/>
        <end position="47"/>
    </location>
</feature>
<dbReference type="RefSeq" id="XP_060457425.1">
    <property type="nucleotide sequence ID" value="XM_060600874.1"/>
</dbReference>
<protein>
    <recommendedName>
        <fullName evidence="4">Golgi apparatus membrane protein TVP38</fullName>
    </recommendedName>
    <alternativeName>
        <fullName evidence="5">Golgi apparatus membrane protein tvp38</fullName>
    </alternativeName>
</protein>
<dbReference type="AlphaFoldDB" id="A0AA48QW96"/>
<evidence type="ECO:0000313" key="12">
    <source>
        <dbReference type="EMBL" id="BEI92160.1"/>
    </source>
</evidence>
<feature type="domain" description="VTT" evidence="11">
    <location>
        <begin position="91"/>
        <end position="205"/>
    </location>
</feature>
<feature type="transmembrane region" description="Helical" evidence="10">
    <location>
        <begin position="102"/>
        <end position="124"/>
    </location>
</feature>
<dbReference type="Pfam" id="PF09335">
    <property type="entry name" value="VTT_dom"/>
    <property type="match status" value="1"/>
</dbReference>
<proteinExistence type="inferred from homology"/>
<dbReference type="PANTHER" id="PTHR47549:SF1">
    <property type="entry name" value="GOLGI APPARATUS MEMBRANE PROTEIN TVP38"/>
    <property type="match status" value="1"/>
</dbReference>
<dbReference type="EMBL" id="AP028215">
    <property type="protein sequence ID" value="BEI92160.1"/>
    <property type="molecule type" value="Genomic_DNA"/>
</dbReference>
<feature type="transmembrane region" description="Helical" evidence="10">
    <location>
        <begin position="223"/>
        <end position="245"/>
    </location>
</feature>
<feature type="transmembrane region" description="Helical" evidence="10">
    <location>
        <begin position="183"/>
        <end position="203"/>
    </location>
</feature>
<dbReference type="PANTHER" id="PTHR47549">
    <property type="entry name" value="GOLGI APPARATUS MEMBRANE PROTEIN TVP38-RELATED"/>
    <property type="match status" value="1"/>
</dbReference>
<evidence type="ECO:0000256" key="8">
    <source>
        <dbReference type="ARBA" id="ARBA00023034"/>
    </source>
</evidence>
<evidence type="ECO:0000256" key="2">
    <source>
        <dbReference type="ARBA" id="ARBA00004653"/>
    </source>
</evidence>
<keyword evidence="7 10" id="KW-1133">Transmembrane helix</keyword>
<evidence type="ECO:0000256" key="1">
    <source>
        <dbReference type="ARBA" id="ARBA00002978"/>
    </source>
</evidence>
<evidence type="ECO:0000313" key="13">
    <source>
        <dbReference type="Proteomes" id="UP001233271"/>
    </source>
</evidence>
<evidence type="ECO:0000259" key="11">
    <source>
        <dbReference type="Pfam" id="PF09335"/>
    </source>
</evidence>
<evidence type="ECO:0000256" key="9">
    <source>
        <dbReference type="ARBA" id="ARBA00023136"/>
    </source>
</evidence>
<evidence type="ECO:0000256" key="4">
    <source>
        <dbReference type="ARBA" id="ARBA00013533"/>
    </source>
</evidence>
<name>A0AA48QW96_9TREE</name>
<evidence type="ECO:0000256" key="6">
    <source>
        <dbReference type="ARBA" id="ARBA00022692"/>
    </source>
</evidence>
<dbReference type="InterPro" id="IPR051076">
    <property type="entry name" value="Golgi_membrane_TVP38/TMEM64"/>
</dbReference>
<reference evidence="12" key="1">
    <citation type="journal article" date="2023" name="BMC Genomics">
        <title>Chromosome-level genome assemblies of Cutaneotrichosporon spp. (Trichosporonales, Basidiomycota) reveal imbalanced evolution between nucleotide sequences and chromosome synteny.</title>
        <authorList>
            <person name="Kobayashi Y."/>
            <person name="Kayamori A."/>
            <person name="Aoki K."/>
            <person name="Shiwa Y."/>
            <person name="Matsutani M."/>
            <person name="Fujita N."/>
            <person name="Sugita T."/>
            <person name="Iwasaki W."/>
            <person name="Tanaka N."/>
            <person name="Takashima M."/>
        </authorList>
    </citation>
    <scope>NUCLEOTIDE SEQUENCE</scope>
    <source>
        <strain evidence="12">HIS019</strain>
    </source>
</reference>
<evidence type="ECO:0000256" key="10">
    <source>
        <dbReference type="SAM" id="Phobius"/>
    </source>
</evidence>
<evidence type="ECO:0000256" key="3">
    <source>
        <dbReference type="ARBA" id="ARBA00008640"/>
    </source>
</evidence>
<evidence type="ECO:0000256" key="5">
    <source>
        <dbReference type="ARBA" id="ARBA00020673"/>
    </source>
</evidence>
<keyword evidence="13" id="KW-1185">Reference proteome</keyword>
<evidence type="ECO:0000256" key="7">
    <source>
        <dbReference type="ARBA" id="ARBA00022989"/>
    </source>
</evidence>
<dbReference type="Proteomes" id="UP001233271">
    <property type="component" value="Chromosome 4"/>
</dbReference>
<organism evidence="12 13">
    <name type="scientific">Cutaneotrichosporon cavernicola</name>
    <dbReference type="NCBI Taxonomy" id="279322"/>
    <lineage>
        <taxon>Eukaryota</taxon>
        <taxon>Fungi</taxon>
        <taxon>Dikarya</taxon>
        <taxon>Basidiomycota</taxon>
        <taxon>Agaricomycotina</taxon>
        <taxon>Tremellomycetes</taxon>
        <taxon>Trichosporonales</taxon>
        <taxon>Trichosporonaceae</taxon>
        <taxon>Cutaneotrichosporon</taxon>
    </lineage>
</organism>
<comment type="subcellular location">
    <subcellularLocation>
        <location evidence="2">Golgi apparatus membrane</location>
        <topology evidence="2">Multi-pass membrane protein</topology>
    </subcellularLocation>
</comment>
<comment type="similarity">
    <text evidence="3">Belongs to the TVP38/TMEM64 family.</text>
</comment>
<feature type="transmembrane region" description="Helical" evidence="10">
    <location>
        <begin position="68"/>
        <end position="96"/>
    </location>
</feature>
<keyword evidence="6 10" id="KW-0812">Transmembrane</keyword>
<accession>A0AA48QW96</accession>